<evidence type="ECO:0000313" key="2">
    <source>
        <dbReference type="EMBL" id="KMS93723.1"/>
    </source>
</evidence>
<feature type="region of interest" description="Disordered" evidence="1">
    <location>
        <begin position="1"/>
        <end position="37"/>
    </location>
</feature>
<organism evidence="2 3">
    <name type="scientific">Beta vulgaris subsp. vulgaris</name>
    <name type="common">Beet</name>
    <dbReference type="NCBI Taxonomy" id="3555"/>
    <lineage>
        <taxon>Eukaryota</taxon>
        <taxon>Viridiplantae</taxon>
        <taxon>Streptophyta</taxon>
        <taxon>Embryophyta</taxon>
        <taxon>Tracheophyta</taxon>
        <taxon>Spermatophyta</taxon>
        <taxon>Magnoliopsida</taxon>
        <taxon>eudicotyledons</taxon>
        <taxon>Gunneridae</taxon>
        <taxon>Pentapetalae</taxon>
        <taxon>Caryophyllales</taxon>
        <taxon>Chenopodiaceae</taxon>
        <taxon>Betoideae</taxon>
        <taxon>Beta</taxon>
    </lineage>
</organism>
<evidence type="ECO:0000313" key="3">
    <source>
        <dbReference type="Proteomes" id="UP000035740"/>
    </source>
</evidence>
<evidence type="ECO:0000256" key="1">
    <source>
        <dbReference type="SAM" id="MobiDB-lite"/>
    </source>
</evidence>
<dbReference type="EMBL" id="KQ099642">
    <property type="protein sequence ID" value="KMS93723.1"/>
    <property type="molecule type" value="Genomic_DNA"/>
</dbReference>
<dbReference type="Gramene" id="KMS93723">
    <property type="protein sequence ID" value="KMS93723"/>
    <property type="gene ID" value="BVRB_028610"/>
</dbReference>
<dbReference type="SUPFAM" id="SSF56112">
    <property type="entry name" value="Protein kinase-like (PK-like)"/>
    <property type="match status" value="1"/>
</dbReference>
<gene>
    <name evidence="2" type="ORF">BVRB_028610</name>
</gene>
<sequence>GSDVDQRPKNRDQASLLDSQMKDSAGNPLPAPTIPDVIEEPDPSYLYWKYAPPSKNPELAQAGKKAMKVRVVNDIEEDYELLFKEGRLWRARRIGVNMEVVIKKLPISRNAAREVSFMSRFCHSCQVPGLIHLLDLCRTEFDAFIVTESIGILYMTSSFQNRPRT</sequence>
<feature type="compositionally biased region" description="Basic and acidic residues" evidence="1">
    <location>
        <begin position="1"/>
        <end position="12"/>
    </location>
</feature>
<protein>
    <recommendedName>
        <fullName evidence="4">Protein kinase domain-containing protein</fullName>
    </recommendedName>
</protein>
<dbReference type="AlphaFoldDB" id="A0A0J8B1E3"/>
<reference evidence="2 3" key="1">
    <citation type="journal article" date="2014" name="Nature">
        <title>The genome of the recently domesticated crop plant sugar beet (Beta vulgaris).</title>
        <authorList>
            <person name="Dohm J.C."/>
            <person name="Minoche A.E."/>
            <person name="Holtgrawe D."/>
            <person name="Capella-Gutierrez S."/>
            <person name="Zakrzewski F."/>
            <person name="Tafer H."/>
            <person name="Rupp O."/>
            <person name="Sorensen T.R."/>
            <person name="Stracke R."/>
            <person name="Reinhardt R."/>
            <person name="Goesmann A."/>
            <person name="Kraft T."/>
            <person name="Schulz B."/>
            <person name="Stadler P.F."/>
            <person name="Schmidt T."/>
            <person name="Gabaldon T."/>
            <person name="Lehrach H."/>
            <person name="Weisshaar B."/>
            <person name="Himmelbauer H."/>
        </authorList>
    </citation>
    <scope>NUCLEOTIDE SEQUENCE [LARGE SCALE GENOMIC DNA]</scope>
    <source>
        <tissue evidence="2">Taproot</tissue>
    </source>
</reference>
<accession>A0A0J8B1E3</accession>
<name>A0A0J8B1E3_BETVV</name>
<evidence type="ECO:0008006" key="4">
    <source>
        <dbReference type="Google" id="ProtNLM"/>
    </source>
</evidence>
<feature type="non-terminal residue" evidence="2">
    <location>
        <position position="165"/>
    </location>
</feature>
<dbReference type="Proteomes" id="UP000035740">
    <property type="component" value="Unassembled WGS sequence"/>
</dbReference>
<dbReference type="InterPro" id="IPR011009">
    <property type="entry name" value="Kinase-like_dom_sf"/>
</dbReference>
<proteinExistence type="predicted"/>
<keyword evidence="3" id="KW-1185">Reference proteome</keyword>
<feature type="non-terminal residue" evidence="2">
    <location>
        <position position="1"/>
    </location>
</feature>